<evidence type="ECO:0000313" key="2">
    <source>
        <dbReference type="Proteomes" id="UP000630936"/>
    </source>
</evidence>
<comment type="caution">
    <text evidence="1">The sequence shown here is derived from an EMBL/GenBank/DDBJ whole genome shotgun (WGS) entry which is preliminary data.</text>
</comment>
<gene>
    <name evidence="1" type="ORF">GCM10010387_45700</name>
</gene>
<proteinExistence type="predicted"/>
<accession>A0A918QHH0</accession>
<name>A0A918QHH0_9ACTN</name>
<organism evidence="1 2">
    <name type="scientific">Streptomyces inusitatus</name>
    <dbReference type="NCBI Taxonomy" id="68221"/>
    <lineage>
        <taxon>Bacteria</taxon>
        <taxon>Bacillati</taxon>
        <taxon>Actinomycetota</taxon>
        <taxon>Actinomycetes</taxon>
        <taxon>Kitasatosporales</taxon>
        <taxon>Streptomycetaceae</taxon>
        <taxon>Streptomyces</taxon>
    </lineage>
</organism>
<reference evidence="1" key="2">
    <citation type="submission" date="2020-09" db="EMBL/GenBank/DDBJ databases">
        <authorList>
            <person name="Sun Q."/>
            <person name="Ohkuma M."/>
        </authorList>
    </citation>
    <scope>NUCLEOTIDE SEQUENCE</scope>
    <source>
        <strain evidence="1">JCM 4988</strain>
    </source>
</reference>
<sequence>MGHRGHEIAEGLSGAGAGLDEKVRTVVDSLGDGFGHGDLTRPFHAADGGDGGMEEFGEGWLRHRRTTLRLPSDIPIRSRQNAVGP</sequence>
<dbReference type="AlphaFoldDB" id="A0A918QHH0"/>
<protein>
    <submittedName>
        <fullName evidence="1">Uncharacterized protein</fullName>
    </submittedName>
</protein>
<dbReference type="Proteomes" id="UP000630936">
    <property type="component" value="Unassembled WGS sequence"/>
</dbReference>
<evidence type="ECO:0000313" key="1">
    <source>
        <dbReference type="EMBL" id="GGZ46192.1"/>
    </source>
</evidence>
<keyword evidence="2" id="KW-1185">Reference proteome</keyword>
<dbReference type="EMBL" id="BMWG01000016">
    <property type="protein sequence ID" value="GGZ46192.1"/>
    <property type="molecule type" value="Genomic_DNA"/>
</dbReference>
<reference evidence="1" key="1">
    <citation type="journal article" date="2014" name="Int. J. Syst. Evol. Microbiol.">
        <title>Complete genome sequence of Corynebacterium casei LMG S-19264T (=DSM 44701T), isolated from a smear-ripened cheese.</title>
        <authorList>
            <consortium name="US DOE Joint Genome Institute (JGI-PGF)"/>
            <person name="Walter F."/>
            <person name="Albersmeier A."/>
            <person name="Kalinowski J."/>
            <person name="Ruckert C."/>
        </authorList>
    </citation>
    <scope>NUCLEOTIDE SEQUENCE</scope>
    <source>
        <strain evidence="1">JCM 4988</strain>
    </source>
</reference>